<gene>
    <name evidence="2" type="ORF">KC19_9G130300</name>
</gene>
<keyword evidence="1" id="KW-0472">Membrane</keyword>
<keyword evidence="3" id="KW-1185">Reference proteome</keyword>
<proteinExistence type="predicted"/>
<comment type="caution">
    <text evidence="2">The sequence shown here is derived from an EMBL/GenBank/DDBJ whole genome shotgun (WGS) entry which is preliminary data.</text>
</comment>
<feature type="transmembrane region" description="Helical" evidence="1">
    <location>
        <begin position="163"/>
        <end position="181"/>
    </location>
</feature>
<protein>
    <submittedName>
        <fullName evidence="2">Uncharacterized protein</fullName>
    </submittedName>
</protein>
<name>A0A8T0GTB6_CERPU</name>
<accession>A0A8T0GTB6</accession>
<organism evidence="2 3">
    <name type="scientific">Ceratodon purpureus</name>
    <name type="common">Fire moss</name>
    <name type="synonym">Dicranum purpureum</name>
    <dbReference type="NCBI Taxonomy" id="3225"/>
    <lineage>
        <taxon>Eukaryota</taxon>
        <taxon>Viridiplantae</taxon>
        <taxon>Streptophyta</taxon>
        <taxon>Embryophyta</taxon>
        <taxon>Bryophyta</taxon>
        <taxon>Bryophytina</taxon>
        <taxon>Bryopsida</taxon>
        <taxon>Dicranidae</taxon>
        <taxon>Pseudoditrichales</taxon>
        <taxon>Ditrichaceae</taxon>
        <taxon>Ceratodon</taxon>
    </lineage>
</organism>
<reference evidence="2" key="1">
    <citation type="submission" date="2020-06" db="EMBL/GenBank/DDBJ databases">
        <title>WGS assembly of Ceratodon purpureus strain R40.</title>
        <authorList>
            <person name="Carey S.B."/>
            <person name="Jenkins J."/>
            <person name="Shu S."/>
            <person name="Lovell J.T."/>
            <person name="Sreedasyam A."/>
            <person name="Maumus F."/>
            <person name="Tiley G.P."/>
            <person name="Fernandez-Pozo N."/>
            <person name="Barry K."/>
            <person name="Chen C."/>
            <person name="Wang M."/>
            <person name="Lipzen A."/>
            <person name="Daum C."/>
            <person name="Saski C.A."/>
            <person name="Payton A.C."/>
            <person name="Mcbreen J.C."/>
            <person name="Conrad R.E."/>
            <person name="Kollar L.M."/>
            <person name="Olsson S."/>
            <person name="Huttunen S."/>
            <person name="Landis J.B."/>
            <person name="Wickett N.J."/>
            <person name="Johnson M.G."/>
            <person name="Rensing S.A."/>
            <person name="Grimwood J."/>
            <person name="Schmutz J."/>
            <person name="Mcdaniel S.F."/>
        </authorList>
    </citation>
    <scope>NUCLEOTIDE SEQUENCE</scope>
    <source>
        <strain evidence="2">R40</strain>
    </source>
</reference>
<dbReference type="EMBL" id="CM026430">
    <property type="protein sequence ID" value="KAG0562250.1"/>
    <property type="molecule type" value="Genomic_DNA"/>
</dbReference>
<feature type="transmembrane region" description="Helical" evidence="1">
    <location>
        <begin position="133"/>
        <end position="151"/>
    </location>
</feature>
<evidence type="ECO:0000313" key="3">
    <source>
        <dbReference type="Proteomes" id="UP000822688"/>
    </source>
</evidence>
<dbReference type="Proteomes" id="UP000822688">
    <property type="component" value="Chromosome 9"/>
</dbReference>
<dbReference type="AlphaFoldDB" id="A0A8T0GTB6"/>
<keyword evidence="1" id="KW-0812">Transmembrane</keyword>
<sequence>MEHRAASQQDPELGQANVVIKNDPKSHPGHEWQDSNALTEPLLSVVQAVLHTGDFQGTGPPYIDMHGNSRNLSRNLAESVGIDKDVWEKLNRDNPAHVLEYMGELDRMLSSFCLHQEQTTAHYQIGRGMLHRVQLLSIVHLLFASVMYYAYCYGYIDGRPRSTATYVLAAELGLYVYLLFLRMWERYEHDKQAPGEFRFKFHFENLPALRELVGEQKWKDMQECPDHFRLCEDFNEIISSARQPQTISSPSSQC</sequence>
<evidence type="ECO:0000313" key="2">
    <source>
        <dbReference type="EMBL" id="KAG0562250.1"/>
    </source>
</evidence>
<evidence type="ECO:0000256" key="1">
    <source>
        <dbReference type="SAM" id="Phobius"/>
    </source>
</evidence>
<keyword evidence="1" id="KW-1133">Transmembrane helix</keyword>